<gene>
    <name evidence="5" type="ORF">ACFFLH_15410</name>
</gene>
<comment type="caution">
    <text evidence="5">The sequence shown here is derived from an EMBL/GenBank/DDBJ whole genome shotgun (WGS) entry which is preliminary data.</text>
</comment>
<evidence type="ECO:0000256" key="3">
    <source>
        <dbReference type="SAM" id="MobiDB-lite"/>
    </source>
</evidence>
<dbReference type="Gene3D" id="2.40.50.140">
    <property type="entry name" value="Nucleic acid-binding proteins"/>
    <property type="match status" value="1"/>
</dbReference>
<dbReference type="Pfam" id="PF12836">
    <property type="entry name" value="HHH_3"/>
    <property type="match status" value="1"/>
</dbReference>
<dbReference type="SMART" id="SM00278">
    <property type="entry name" value="HhH1"/>
    <property type="match status" value="2"/>
</dbReference>
<dbReference type="InterPro" id="IPR003029">
    <property type="entry name" value="S1_domain"/>
</dbReference>
<keyword evidence="2" id="KW-0234">DNA repair</keyword>
<dbReference type="InterPro" id="IPR037027">
    <property type="entry name" value="YqgF/RNaseH-like_dom_sf"/>
</dbReference>
<dbReference type="Pfam" id="PF09371">
    <property type="entry name" value="Tex_N"/>
    <property type="match status" value="1"/>
</dbReference>
<evidence type="ECO:0000256" key="2">
    <source>
        <dbReference type="ARBA" id="ARBA00023204"/>
    </source>
</evidence>
<dbReference type="SUPFAM" id="SSF53098">
    <property type="entry name" value="Ribonuclease H-like"/>
    <property type="match status" value="1"/>
</dbReference>
<dbReference type="CDD" id="cd05685">
    <property type="entry name" value="S1_Tex"/>
    <property type="match status" value="1"/>
</dbReference>
<dbReference type="SMART" id="SM00316">
    <property type="entry name" value="S1"/>
    <property type="match status" value="1"/>
</dbReference>
<dbReference type="InterPro" id="IPR018974">
    <property type="entry name" value="Tex-like_N"/>
</dbReference>
<dbReference type="Proteomes" id="UP001589628">
    <property type="component" value="Unassembled WGS sequence"/>
</dbReference>
<dbReference type="Pfam" id="PF17674">
    <property type="entry name" value="HHH_9"/>
    <property type="match status" value="1"/>
</dbReference>
<dbReference type="InterPro" id="IPR055179">
    <property type="entry name" value="Tex-like_central_region"/>
</dbReference>
<dbReference type="InterPro" id="IPR012337">
    <property type="entry name" value="RNaseH-like_sf"/>
</dbReference>
<evidence type="ECO:0000259" key="4">
    <source>
        <dbReference type="PROSITE" id="PS50126"/>
    </source>
</evidence>
<dbReference type="InterPro" id="IPR050437">
    <property type="entry name" value="Ribos_protein_bS1-like"/>
</dbReference>
<keyword evidence="1" id="KW-0227">DNA damage</keyword>
<dbReference type="RefSeq" id="WP_155888971.1">
    <property type="nucleotide sequence ID" value="NZ_JBHLZN010000006.1"/>
</dbReference>
<dbReference type="InterPro" id="IPR006641">
    <property type="entry name" value="YqgF/RNaseH-like_dom"/>
</dbReference>
<keyword evidence="6" id="KW-1185">Reference proteome</keyword>
<dbReference type="InterPro" id="IPR041692">
    <property type="entry name" value="HHH_9"/>
</dbReference>
<feature type="region of interest" description="Disordered" evidence="3">
    <location>
        <begin position="722"/>
        <end position="759"/>
    </location>
</feature>
<sequence length="779" mass="84738">MNNALQIAPLSQRLAQELNIRPAQIEAVMSLLAEGATVPFIARYRKERTGGLDDTQLRTLAERLEYGQDLDKRREAIAASLQAQGVNEAGLWRALSQATTKQELEDLYLPYRPKRQSKAQKALAAGLGAVAERLWQGQAPSSQWLANYINAEQGYDSVDAVLAGAEAIIHEQITEQAKVLGPLREWLQRQGWLHARVKRGQASEDSKFRDYFDHGEPLAKVASHRLLAMLRGEREGVLVLTIQAGKEQSWQGQALELLRKSLQQLGWWPARPSAWLEQSCVSCWQERLLPGLGKEVLALKREQAEQDALQVFALNLRDLLLAAPAGGKVALGLDPGLRTGVKVALVDHTGRVLATQTIYPHAPQKRWDEALAQLQRLCRQQPVELIAVGNGTASRETEALARELAAKLQPQPQVVMVSEAGASVYSASALAAQELAELDVSLRGAVSIARRLQDPLAELVKIDPKAIGVGQYQHDVNQSRLATSLDAVVEDCVNAVGVELNTASPALLARVAGLSPALAEAIVAYRDEQGAFSTRQQLLKVPRLGPKTFQQAAGFLRIREGAEPLDASAVHPEAYAVVAKMAARVKVPVRSLIGNDALLQELRLSEFVEGDIGEYTLKDIVAELRKPGRDPRPEFVSLAFDERVQSLDDLEVGMQLAGVVTNVTDFGAFVDIGVHQDGLVHISQLCERFVSHPREVVQSGQHVQVRVLEVDKARKRISLTMKAEAAAPDRQVATTGQPSKGQSKPGRSHSAATANTTASTAVESALAQALRGAGMKKSR</sequence>
<dbReference type="InterPro" id="IPR012340">
    <property type="entry name" value="NA-bd_OB-fold"/>
</dbReference>
<dbReference type="InterPro" id="IPR023323">
    <property type="entry name" value="Tex-like_dom_sf"/>
</dbReference>
<dbReference type="Pfam" id="PF00575">
    <property type="entry name" value="S1"/>
    <property type="match status" value="1"/>
</dbReference>
<evidence type="ECO:0000256" key="1">
    <source>
        <dbReference type="ARBA" id="ARBA00022763"/>
    </source>
</evidence>
<dbReference type="InterPro" id="IPR032639">
    <property type="entry name" value="Tex_YqgF"/>
</dbReference>
<dbReference type="SUPFAM" id="SSF47781">
    <property type="entry name" value="RuvA domain 2-like"/>
    <property type="match status" value="2"/>
</dbReference>
<dbReference type="SUPFAM" id="SSF158832">
    <property type="entry name" value="Tex N-terminal region-like"/>
    <property type="match status" value="1"/>
</dbReference>
<dbReference type="Pfam" id="PF16921">
    <property type="entry name" value="Tex_YqgF"/>
    <property type="match status" value="1"/>
</dbReference>
<dbReference type="Gene3D" id="1.10.150.310">
    <property type="entry name" value="Tex RuvX-like domain-like"/>
    <property type="match status" value="1"/>
</dbReference>
<dbReference type="InterPro" id="IPR003583">
    <property type="entry name" value="Hlx-hairpin-Hlx_DNA-bd_motif"/>
</dbReference>
<protein>
    <submittedName>
        <fullName evidence="5">Tex family protein</fullName>
    </submittedName>
</protein>
<reference evidence="5 6" key="1">
    <citation type="submission" date="2024-09" db="EMBL/GenBank/DDBJ databases">
        <authorList>
            <person name="Sun Q."/>
            <person name="Mori K."/>
        </authorList>
    </citation>
    <scope>NUCLEOTIDE SEQUENCE [LARGE SCALE GENOMIC DNA]</scope>
    <source>
        <strain evidence="5 6">ATCC 51285</strain>
    </source>
</reference>
<dbReference type="Pfam" id="PF22706">
    <property type="entry name" value="Tex_central_region"/>
    <property type="match status" value="1"/>
</dbReference>
<accession>A0ABV5ZEU3</accession>
<feature type="domain" description="S1 motif" evidence="4">
    <location>
        <begin position="653"/>
        <end position="722"/>
    </location>
</feature>
<dbReference type="PROSITE" id="PS50126">
    <property type="entry name" value="S1"/>
    <property type="match status" value="1"/>
</dbReference>
<dbReference type="InterPro" id="IPR023319">
    <property type="entry name" value="Tex-like_HTH_dom_sf"/>
</dbReference>
<dbReference type="InterPro" id="IPR044146">
    <property type="entry name" value="S1_Tex"/>
</dbReference>
<name>A0ABV5ZEU3_9GAMM</name>
<organism evidence="5 6">
    <name type="scientific">Balneatrix alpica</name>
    <dbReference type="NCBI Taxonomy" id="75684"/>
    <lineage>
        <taxon>Bacteria</taxon>
        <taxon>Pseudomonadati</taxon>
        <taxon>Pseudomonadota</taxon>
        <taxon>Gammaproteobacteria</taxon>
        <taxon>Oceanospirillales</taxon>
        <taxon>Balneatrichaceae</taxon>
        <taxon>Balneatrix</taxon>
    </lineage>
</organism>
<dbReference type="Gene3D" id="1.10.3500.10">
    <property type="entry name" value="Tex N-terminal region-like"/>
    <property type="match status" value="1"/>
</dbReference>
<dbReference type="EMBL" id="JBHLZN010000006">
    <property type="protein sequence ID" value="MFB9887802.1"/>
    <property type="molecule type" value="Genomic_DNA"/>
</dbReference>
<dbReference type="Gene3D" id="3.30.420.140">
    <property type="entry name" value="YqgF/RNase H-like domain"/>
    <property type="match status" value="1"/>
</dbReference>
<dbReference type="PANTHER" id="PTHR10724:SF10">
    <property type="entry name" value="S1 RNA-BINDING DOMAIN-CONTAINING PROTEIN 1"/>
    <property type="match status" value="1"/>
</dbReference>
<dbReference type="PANTHER" id="PTHR10724">
    <property type="entry name" value="30S RIBOSOMAL PROTEIN S1"/>
    <property type="match status" value="1"/>
</dbReference>
<feature type="compositionally biased region" description="Low complexity" evidence="3">
    <location>
        <begin position="748"/>
        <end position="759"/>
    </location>
</feature>
<dbReference type="SMART" id="SM00732">
    <property type="entry name" value="YqgFc"/>
    <property type="match status" value="1"/>
</dbReference>
<dbReference type="Gene3D" id="1.10.10.650">
    <property type="entry name" value="RuvA domain 2-like"/>
    <property type="match status" value="1"/>
</dbReference>
<evidence type="ECO:0000313" key="6">
    <source>
        <dbReference type="Proteomes" id="UP001589628"/>
    </source>
</evidence>
<feature type="compositionally biased region" description="Polar residues" evidence="3">
    <location>
        <begin position="732"/>
        <end position="742"/>
    </location>
</feature>
<proteinExistence type="predicted"/>
<dbReference type="SUPFAM" id="SSF50249">
    <property type="entry name" value="Nucleic acid-binding proteins"/>
    <property type="match status" value="1"/>
</dbReference>
<evidence type="ECO:0000313" key="5">
    <source>
        <dbReference type="EMBL" id="MFB9887802.1"/>
    </source>
</evidence>
<dbReference type="InterPro" id="IPR010994">
    <property type="entry name" value="RuvA_2-like"/>
</dbReference>